<dbReference type="EMBL" id="VKQN01000001">
    <property type="protein sequence ID" value="MDR4174814.1"/>
    <property type="molecule type" value="Genomic_DNA"/>
</dbReference>
<dbReference type="RefSeq" id="WP_000226065.1">
    <property type="nucleotide sequence ID" value="NZ_CP009334.1"/>
</dbReference>
<evidence type="ECO:0000256" key="1">
    <source>
        <dbReference type="SAM" id="Phobius"/>
    </source>
</evidence>
<reference evidence="2 5" key="1">
    <citation type="journal article" date="2015" name="Genome Announc.">
        <title>Complete genome sequences for 35 biothreat assay-relevant bacillus species.</title>
        <authorList>
            <person name="Johnson S.L."/>
            <person name="Daligault H.E."/>
            <person name="Davenport K.W."/>
            <person name="Jaissle J."/>
            <person name="Frey K.G."/>
            <person name="Ladner J.T."/>
            <person name="Broomall S.M."/>
            <person name="Bishop-Lilly K.A."/>
            <person name="Bruce D.C."/>
            <person name="Gibbons H.S."/>
            <person name="Coyne S.R."/>
            <person name="Lo C.C."/>
            <person name="Meincke L."/>
            <person name="Munk A.C."/>
            <person name="Koroleva G.I."/>
            <person name="Rosenzweig C.N."/>
            <person name="Palacios G.F."/>
            <person name="Redden C.L."/>
            <person name="Minogue T.D."/>
            <person name="Chain P.S."/>
        </authorList>
    </citation>
    <scope>NUCLEOTIDE SEQUENCE [LARGE SCALE GENOMIC DNA]</scope>
    <source>
        <strain evidence="2 5">HD1011</strain>
        <plasmid evidence="2 5">2</plasmid>
    </source>
</reference>
<name>A0A0B5N8B0_BACTU</name>
<dbReference type="Proteomes" id="UP000501107">
    <property type="component" value="Plasmid unnamed3"/>
</dbReference>
<proteinExistence type="predicted"/>
<evidence type="ECO:0000313" key="6">
    <source>
        <dbReference type="Proteomes" id="UP000501107"/>
    </source>
</evidence>
<gene>
    <name evidence="2" type="ORF">BF38_5873</name>
    <name evidence="3" type="ORF">FO599_01540</name>
    <name evidence="4" type="ORF">FOC89_01510</name>
</gene>
<organism evidence="4 6">
    <name type="scientific">Bacillus thuringiensis</name>
    <dbReference type="NCBI Taxonomy" id="1428"/>
    <lineage>
        <taxon>Bacteria</taxon>
        <taxon>Bacillati</taxon>
        <taxon>Bacillota</taxon>
        <taxon>Bacilli</taxon>
        <taxon>Bacillales</taxon>
        <taxon>Bacillaceae</taxon>
        <taxon>Bacillus</taxon>
        <taxon>Bacillus cereus group</taxon>
    </lineage>
</organism>
<dbReference type="KEGG" id="btw:BF38_5873"/>
<reference evidence="3" key="2">
    <citation type="submission" date="2019-07" db="EMBL/GenBank/DDBJ databases">
        <title>Phylogenomic Reclassification of ATCC Bacillus Strains and Various Taxa within the Genus Bacillus.</title>
        <authorList>
            <person name="Riojas M.A."/>
            <person name="Frank A.M."/>
            <person name="Fenn S.L."/>
            <person name="King S.P."/>
            <person name="Brower S.M."/>
            <person name="Hazbon M.H."/>
        </authorList>
    </citation>
    <scope>NUCLEOTIDE SEQUENCE</scope>
    <source>
        <strain evidence="3">ATCC 35646</strain>
    </source>
</reference>
<feature type="transmembrane region" description="Helical" evidence="1">
    <location>
        <begin position="239"/>
        <end position="261"/>
    </location>
</feature>
<dbReference type="AlphaFoldDB" id="A0A0B5N8B0"/>
<accession>A0A0B5N8B0</accession>
<dbReference type="Proteomes" id="UP001181533">
    <property type="component" value="Unassembled WGS sequence"/>
</dbReference>
<dbReference type="EMBL" id="CP009334">
    <property type="protein sequence ID" value="AJG73994.1"/>
    <property type="molecule type" value="Genomic_DNA"/>
</dbReference>
<reference evidence="4 6" key="3">
    <citation type="submission" date="2020-05" db="EMBL/GenBank/DDBJ databases">
        <title>FDA dAtabase for Regulatory Grade micrObial Sequences (FDA-ARGOS): Supporting development and validation of Infectious Disease Dx tests.</title>
        <authorList>
            <person name="Nelson B."/>
            <person name="Plummer A."/>
            <person name="Tallon L."/>
            <person name="Sadzewicz L."/>
            <person name="Zhao X."/>
            <person name="Vavikolanu K."/>
            <person name="Mehta A."/>
            <person name="Aluvathingal J."/>
            <person name="Nadendla S."/>
            <person name="Myers T."/>
            <person name="Yan Y."/>
            <person name="Sichtig H."/>
        </authorList>
    </citation>
    <scope>NUCLEOTIDE SEQUENCE [LARGE SCALE GENOMIC DNA]</scope>
    <source>
        <strain evidence="4 6">FDAARGOS_795</strain>
        <plasmid evidence="4 6">unnamed3</plasmid>
    </source>
</reference>
<evidence type="ECO:0000313" key="2">
    <source>
        <dbReference type="EMBL" id="AJG73994.1"/>
    </source>
</evidence>
<sequence length="269" mass="30060">MVAKSKAINYRLLVVVLLLVSLLGVYNPVTANAVSNPYILLDSDKGVDSVVESVNSKSQSFPDYGFKLLIQDKKDPKKVEIDKVNYQKLSTEDKKELMKQTFTEVENSSMGGRDRSRLYNFIEEQDEGTASAVRHLSTNVTTDFVSANEIFRPFTSPISTFLGLACIVIFFMLAIAITVDICFLSIPMFQAFVMRNDKDRPSYISQEAWDSLLIAESNLGTGDYSLWGTYLKNRTKTMVLVGLTLGYLIAGQMFDLAIFIVDVFTNALS</sequence>
<dbReference type="EMBL" id="CP053979">
    <property type="protein sequence ID" value="QKH22691.1"/>
    <property type="molecule type" value="Genomic_DNA"/>
</dbReference>
<dbReference type="Proteomes" id="UP000031876">
    <property type="component" value="Plasmid 2"/>
</dbReference>
<evidence type="ECO:0000313" key="3">
    <source>
        <dbReference type="EMBL" id="MDR4174814.1"/>
    </source>
</evidence>
<geneLocation type="plasmid" evidence="2 5">
    <name>2</name>
</geneLocation>
<keyword evidence="1" id="KW-0472">Membrane</keyword>
<feature type="transmembrane region" description="Helical" evidence="1">
    <location>
        <begin position="161"/>
        <end position="186"/>
    </location>
</feature>
<keyword evidence="4" id="KW-0614">Plasmid</keyword>
<protein>
    <submittedName>
        <fullName evidence="4">Uncharacterized protein</fullName>
    </submittedName>
</protein>
<evidence type="ECO:0000313" key="4">
    <source>
        <dbReference type="EMBL" id="QKH22691.1"/>
    </source>
</evidence>
<evidence type="ECO:0000313" key="5">
    <source>
        <dbReference type="Proteomes" id="UP000031876"/>
    </source>
</evidence>
<keyword evidence="1" id="KW-0812">Transmembrane</keyword>
<geneLocation type="plasmid" evidence="4 6">
    <name>unnamed3</name>
</geneLocation>
<keyword evidence="1" id="KW-1133">Transmembrane helix</keyword>